<feature type="active site" evidence="3">
    <location>
        <position position="87"/>
    </location>
</feature>
<dbReference type="KEGG" id="agv:OJF2_23280"/>
<reference evidence="5 6" key="1">
    <citation type="submission" date="2019-08" db="EMBL/GenBank/DDBJ databases">
        <title>Deep-cultivation of Planctomycetes and their phenomic and genomic characterization uncovers novel biology.</title>
        <authorList>
            <person name="Wiegand S."/>
            <person name="Jogler M."/>
            <person name="Boedeker C."/>
            <person name="Pinto D."/>
            <person name="Vollmers J."/>
            <person name="Rivas-Marin E."/>
            <person name="Kohn T."/>
            <person name="Peeters S.H."/>
            <person name="Heuer A."/>
            <person name="Rast P."/>
            <person name="Oberbeckmann S."/>
            <person name="Bunk B."/>
            <person name="Jeske O."/>
            <person name="Meyerdierks A."/>
            <person name="Storesund J.E."/>
            <person name="Kallscheuer N."/>
            <person name="Luecker S."/>
            <person name="Lage O.M."/>
            <person name="Pohl T."/>
            <person name="Merkel B.J."/>
            <person name="Hornburger P."/>
            <person name="Mueller R.-W."/>
            <person name="Bruemmer F."/>
            <person name="Labrenz M."/>
            <person name="Spormann A.M."/>
            <person name="Op den Camp H."/>
            <person name="Overmann J."/>
            <person name="Amann R."/>
            <person name="Jetten M.S.M."/>
            <person name="Mascher T."/>
            <person name="Medema M.H."/>
            <person name="Devos D.P."/>
            <person name="Kaster A.-K."/>
            <person name="Ovreas L."/>
            <person name="Rohde M."/>
            <person name="Galperin M.Y."/>
            <person name="Jogler C."/>
        </authorList>
    </citation>
    <scope>NUCLEOTIDE SEQUENCE [LARGE SCALE GENOMIC DNA]</scope>
    <source>
        <strain evidence="5 6">OJF2</strain>
    </source>
</reference>
<evidence type="ECO:0000256" key="1">
    <source>
        <dbReference type="ARBA" id="ARBA00022723"/>
    </source>
</evidence>
<dbReference type="PANTHER" id="PTHR43808">
    <property type="entry name" value="ACETYLORNITHINE DEACETYLASE"/>
    <property type="match status" value="1"/>
</dbReference>
<dbReference type="InterPro" id="IPR050072">
    <property type="entry name" value="Peptidase_M20A"/>
</dbReference>
<dbReference type="RefSeq" id="WP_210420490.1">
    <property type="nucleotide sequence ID" value="NZ_CP042997.1"/>
</dbReference>
<proteinExistence type="predicted"/>
<dbReference type="PIRSF" id="PIRSF037238">
    <property type="entry name" value="Carboxypeptidase_G2"/>
    <property type="match status" value="1"/>
</dbReference>
<dbReference type="CDD" id="cd03885">
    <property type="entry name" value="M20_CPDG2"/>
    <property type="match status" value="1"/>
</dbReference>
<dbReference type="GO" id="GO:0004180">
    <property type="term" value="F:carboxypeptidase activity"/>
    <property type="evidence" value="ECO:0007669"/>
    <property type="project" value="UniProtKB-KW"/>
</dbReference>
<evidence type="ECO:0000313" key="5">
    <source>
        <dbReference type="EMBL" id="QEH33799.1"/>
    </source>
</evidence>
<dbReference type="Proteomes" id="UP000324233">
    <property type="component" value="Chromosome"/>
</dbReference>
<feature type="domain" description="Peptidase M20 dimerisation" evidence="4">
    <location>
        <begin position="183"/>
        <end position="274"/>
    </location>
</feature>
<evidence type="ECO:0000259" key="4">
    <source>
        <dbReference type="Pfam" id="PF07687"/>
    </source>
</evidence>
<organism evidence="5 6">
    <name type="scientific">Aquisphaera giovannonii</name>
    <dbReference type="NCBI Taxonomy" id="406548"/>
    <lineage>
        <taxon>Bacteria</taxon>
        <taxon>Pseudomonadati</taxon>
        <taxon>Planctomycetota</taxon>
        <taxon>Planctomycetia</taxon>
        <taxon>Isosphaerales</taxon>
        <taxon>Isosphaeraceae</taxon>
        <taxon>Aquisphaera</taxon>
    </lineage>
</organism>
<keyword evidence="5" id="KW-0121">Carboxypeptidase</keyword>
<dbReference type="EC" id="3.4.17.11" evidence="5"/>
<protein>
    <submittedName>
        <fullName evidence="5">Carboxypeptidase G2</fullName>
        <ecNumber evidence="5">3.4.17.11</ecNumber>
    </submittedName>
</protein>
<dbReference type="InterPro" id="IPR036264">
    <property type="entry name" value="Bact_exopeptidase_dim_dom"/>
</dbReference>
<dbReference type="Gene3D" id="3.40.630.10">
    <property type="entry name" value="Zn peptidases"/>
    <property type="match status" value="1"/>
</dbReference>
<dbReference type="InterPro" id="IPR002933">
    <property type="entry name" value="Peptidase_M20"/>
</dbReference>
<dbReference type="PANTHER" id="PTHR43808:SF9">
    <property type="entry name" value="BLL0789 PROTEIN"/>
    <property type="match status" value="1"/>
</dbReference>
<accession>A0A5B9W0L0</accession>
<evidence type="ECO:0000256" key="2">
    <source>
        <dbReference type="ARBA" id="ARBA00022801"/>
    </source>
</evidence>
<gene>
    <name evidence="5" type="primary">cpg2</name>
    <name evidence="5" type="ORF">OJF2_23280</name>
</gene>
<dbReference type="GO" id="GO:0046872">
    <property type="term" value="F:metal ion binding"/>
    <property type="evidence" value="ECO:0007669"/>
    <property type="project" value="UniProtKB-KW"/>
</dbReference>
<sequence length="379" mass="38992">MDLPAIPAAMRSKESSIVTELCEMAEVETPTEGKVAVDRLGGRVAARWRTLGGRVEVVANDRGGDHILGRFFEGVPGMPALVLGHIDTVWPLGTLRTMPLRREGGRLHGPGVYDMKAGLALFHAALEWFRESGTQPARPILALFTSDEETGSPTSRALIEECAGGVAHALVLEPPLADGGLKTGRKGVGRFAIEVRGKAAHAGVAPEQGASAILELAHQVIRAHGLNDPEAGTTVTVGLASGGTAVNVVPASATARVDVRATTLAAAATLERTILAFGPITPGTEVRVTGGFNRPPMERSPAIAALFGRARDIAGEIGLSLGEGSTGGGSDGNFTAAMGVPTLDGLGARGGGAHADHEHVEISSLSERAALLTALLLKL</sequence>
<evidence type="ECO:0000256" key="3">
    <source>
        <dbReference type="PIRSR" id="PIRSR037238-1"/>
    </source>
</evidence>
<dbReference type="InterPro" id="IPR011650">
    <property type="entry name" value="Peptidase_M20_dimer"/>
</dbReference>
<feature type="active site" description="Proton acceptor" evidence="3">
    <location>
        <position position="148"/>
    </location>
</feature>
<evidence type="ECO:0000313" key="6">
    <source>
        <dbReference type="Proteomes" id="UP000324233"/>
    </source>
</evidence>
<dbReference type="Gene3D" id="3.30.70.360">
    <property type="match status" value="1"/>
</dbReference>
<keyword evidence="6" id="KW-1185">Reference proteome</keyword>
<keyword evidence="1" id="KW-0479">Metal-binding</keyword>
<dbReference type="InterPro" id="IPR017150">
    <property type="entry name" value="Pept_M20_glutamate_carboxypep"/>
</dbReference>
<dbReference type="Pfam" id="PF01546">
    <property type="entry name" value="Peptidase_M20"/>
    <property type="match status" value="1"/>
</dbReference>
<dbReference type="EMBL" id="CP042997">
    <property type="protein sequence ID" value="QEH33799.1"/>
    <property type="molecule type" value="Genomic_DNA"/>
</dbReference>
<dbReference type="AlphaFoldDB" id="A0A5B9W0L0"/>
<dbReference type="Pfam" id="PF07687">
    <property type="entry name" value="M20_dimer"/>
    <property type="match status" value="1"/>
</dbReference>
<name>A0A5B9W0L0_9BACT</name>
<keyword evidence="2 5" id="KW-0378">Hydrolase</keyword>
<dbReference type="SUPFAM" id="SSF53187">
    <property type="entry name" value="Zn-dependent exopeptidases"/>
    <property type="match status" value="1"/>
</dbReference>
<keyword evidence="5" id="KW-0645">Protease</keyword>
<dbReference type="SUPFAM" id="SSF55031">
    <property type="entry name" value="Bacterial exopeptidase dimerisation domain"/>
    <property type="match status" value="1"/>
</dbReference>